<evidence type="ECO:0000256" key="3">
    <source>
        <dbReference type="SAM" id="SignalP"/>
    </source>
</evidence>
<dbReference type="AlphaFoldDB" id="A0A1E5G4M3"/>
<organism evidence="5 6">
    <name type="scientific">Desulfuribacillus alkaliarsenatis</name>
    <dbReference type="NCBI Taxonomy" id="766136"/>
    <lineage>
        <taxon>Bacteria</taxon>
        <taxon>Bacillati</taxon>
        <taxon>Bacillota</taxon>
        <taxon>Desulfuribacillia</taxon>
        <taxon>Desulfuribacillales</taxon>
        <taxon>Desulfuribacillaceae</taxon>
        <taxon>Desulfuribacillus</taxon>
    </lineage>
</organism>
<dbReference type="SUPFAM" id="SSF53807">
    <property type="entry name" value="Helical backbone' metal receptor"/>
    <property type="match status" value="1"/>
</dbReference>
<evidence type="ECO:0000313" key="6">
    <source>
        <dbReference type="Proteomes" id="UP000094296"/>
    </source>
</evidence>
<dbReference type="GO" id="GO:0071281">
    <property type="term" value="P:cellular response to iron ion"/>
    <property type="evidence" value="ECO:0007669"/>
    <property type="project" value="TreeGrafter"/>
</dbReference>
<reference evidence="5 6" key="1">
    <citation type="submission" date="2016-09" db="EMBL/GenBank/DDBJ databases">
        <title>Draft genome sequence for the type strain of Desulfuribacillus alkaliarsenatis AHT28, an obligately anaerobic, sulfidogenic bacterium isolated from Russian soda lake sediments.</title>
        <authorList>
            <person name="Abin C.A."/>
            <person name="Hollibaugh J.T."/>
        </authorList>
    </citation>
    <scope>NUCLEOTIDE SEQUENCE [LARGE SCALE GENOMIC DNA]</scope>
    <source>
        <strain evidence="5 6">AHT28</strain>
    </source>
</reference>
<comment type="caution">
    <text evidence="5">The sequence shown here is derived from an EMBL/GenBank/DDBJ whole genome shotgun (WGS) entry which is preliminary data.</text>
</comment>
<dbReference type="PANTHER" id="PTHR30535:SF34">
    <property type="entry name" value="MOLYBDATE-BINDING PROTEIN MOLA"/>
    <property type="match status" value="1"/>
</dbReference>
<evidence type="ECO:0000256" key="1">
    <source>
        <dbReference type="ARBA" id="ARBA00008814"/>
    </source>
</evidence>
<dbReference type="RefSeq" id="WP_069642381.1">
    <property type="nucleotide sequence ID" value="NZ_MIJE01000002.1"/>
</dbReference>
<feature type="coiled-coil region" evidence="2">
    <location>
        <begin position="161"/>
        <end position="188"/>
    </location>
</feature>
<protein>
    <recommendedName>
        <fullName evidence="4">Fe/B12 periplasmic-binding domain-containing protein</fullName>
    </recommendedName>
</protein>
<evidence type="ECO:0000259" key="4">
    <source>
        <dbReference type="PROSITE" id="PS50983"/>
    </source>
</evidence>
<keyword evidence="3" id="KW-0732">Signal</keyword>
<dbReference type="Proteomes" id="UP000094296">
    <property type="component" value="Unassembled WGS sequence"/>
</dbReference>
<dbReference type="InterPro" id="IPR002491">
    <property type="entry name" value="ABC_transptr_periplasmic_BD"/>
</dbReference>
<feature type="chain" id="PRO_5039463213" description="Fe/B12 periplasmic-binding domain-containing protein" evidence="3">
    <location>
        <begin position="20"/>
        <end position="308"/>
    </location>
</feature>
<proteinExistence type="inferred from homology"/>
<gene>
    <name evidence="5" type="ORF">BHF68_13020</name>
</gene>
<dbReference type="PROSITE" id="PS51257">
    <property type="entry name" value="PROKAR_LIPOPROTEIN"/>
    <property type="match status" value="1"/>
</dbReference>
<dbReference type="PROSITE" id="PS50983">
    <property type="entry name" value="FE_B12_PBP"/>
    <property type="match status" value="1"/>
</dbReference>
<keyword evidence="2" id="KW-0175">Coiled coil</keyword>
<keyword evidence="6" id="KW-1185">Reference proteome</keyword>
<feature type="domain" description="Fe/B12 periplasmic-binding" evidence="4">
    <location>
        <begin position="57"/>
        <end position="306"/>
    </location>
</feature>
<dbReference type="Gene3D" id="3.40.50.1980">
    <property type="entry name" value="Nitrogenase molybdenum iron protein domain"/>
    <property type="match status" value="2"/>
</dbReference>
<evidence type="ECO:0000256" key="2">
    <source>
        <dbReference type="SAM" id="Coils"/>
    </source>
</evidence>
<name>A0A1E5G4M3_9FIRM</name>
<dbReference type="EMBL" id="MIJE01000002">
    <property type="protein sequence ID" value="OEF97984.1"/>
    <property type="molecule type" value="Genomic_DNA"/>
</dbReference>
<dbReference type="STRING" id="766136.BHF68_13020"/>
<feature type="signal peptide" evidence="3">
    <location>
        <begin position="1"/>
        <end position="19"/>
    </location>
</feature>
<dbReference type="OrthoDB" id="9816357at2"/>
<dbReference type="InterPro" id="IPR050902">
    <property type="entry name" value="ABC_Transporter_SBP"/>
</dbReference>
<sequence length="308" mass="33600">MKKHKLASLIIISLLFAVAVIGCGQSTQSEHTEQPKPIDIQENGQDQVAEDRDLPQRIVSIVPGMTEVLFDLGLEDRIVGVTLNCDYPVVAASKAIVGDWIINMESLLALEPDLVVGMPSANFQTLDEIEALGINVLAVEAQSIEGIYEIYREVGIVTGTEAMAEEIIENMQNQIATVEEKIATINDEDRLRVFLEIGYEPLYSASVGSLQHELLIIAGGVNAVTVESPWVEYSMESVLADNPDAIIITHPASTAADVAKRSGYSQVTAVVEDRVTDNIDPNILVRPTQRAAQGIEEIAEFLYPQLFN</sequence>
<dbReference type="PANTHER" id="PTHR30535">
    <property type="entry name" value="VITAMIN B12-BINDING PROTEIN"/>
    <property type="match status" value="1"/>
</dbReference>
<dbReference type="Pfam" id="PF01497">
    <property type="entry name" value="Peripla_BP_2"/>
    <property type="match status" value="1"/>
</dbReference>
<comment type="similarity">
    <text evidence="1">Belongs to the bacterial solute-binding protein 8 family.</text>
</comment>
<accession>A0A1E5G4M3</accession>
<evidence type="ECO:0000313" key="5">
    <source>
        <dbReference type="EMBL" id="OEF97984.1"/>
    </source>
</evidence>